<dbReference type="CDD" id="cd07377">
    <property type="entry name" value="WHTH_GntR"/>
    <property type="match status" value="1"/>
</dbReference>
<evidence type="ECO:0000313" key="5">
    <source>
        <dbReference type="EMBL" id="GAA0895714.1"/>
    </source>
</evidence>
<feature type="domain" description="HTH gntR-type" evidence="4">
    <location>
        <begin position="23"/>
        <end position="90"/>
    </location>
</feature>
<dbReference type="Gene3D" id="1.20.120.530">
    <property type="entry name" value="GntR ligand-binding domain-like"/>
    <property type="match status" value="1"/>
</dbReference>
<dbReference type="SMART" id="SM00895">
    <property type="entry name" value="FCD"/>
    <property type="match status" value="1"/>
</dbReference>
<dbReference type="Gene3D" id="1.10.10.10">
    <property type="entry name" value="Winged helix-like DNA-binding domain superfamily/Winged helix DNA-binding domain"/>
    <property type="match status" value="1"/>
</dbReference>
<reference evidence="6" key="1">
    <citation type="journal article" date="2019" name="Int. J. Syst. Evol. Microbiol.">
        <title>The Global Catalogue of Microorganisms (GCM) 10K type strain sequencing project: providing services to taxonomists for standard genome sequencing and annotation.</title>
        <authorList>
            <consortium name="The Broad Institute Genomics Platform"/>
            <consortium name="The Broad Institute Genome Sequencing Center for Infectious Disease"/>
            <person name="Wu L."/>
            <person name="Ma J."/>
        </authorList>
    </citation>
    <scope>NUCLEOTIDE SEQUENCE [LARGE SCALE GENOMIC DNA]</scope>
    <source>
        <strain evidence="6">JCM 11117</strain>
    </source>
</reference>
<evidence type="ECO:0000256" key="1">
    <source>
        <dbReference type="ARBA" id="ARBA00023015"/>
    </source>
</evidence>
<keyword evidence="2" id="KW-0238">DNA-binding</keyword>
<dbReference type="SMART" id="SM00345">
    <property type="entry name" value="HTH_GNTR"/>
    <property type="match status" value="1"/>
</dbReference>
<keyword evidence="3" id="KW-0804">Transcription</keyword>
<dbReference type="InterPro" id="IPR000524">
    <property type="entry name" value="Tscrpt_reg_HTH_GntR"/>
</dbReference>
<dbReference type="InterPro" id="IPR036390">
    <property type="entry name" value="WH_DNA-bd_sf"/>
</dbReference>
<proteinExistence type="predicted"/>
<evidence type="ECO:0000256" key="3">
    <source>
        <dbReference type="ARBA" id="ARBA00023163"/>
    </source>
</evidence>
<dbReference type="SUPFAM" id="SSF46785">
    <property type="entry name" value="Winged helix' DNA-binding domain"/>
    <property type="match status" value="1"/>
</dbReference>
<dbReference type="PANTHER" id="PTHR43537:SF5">
    <property type="entry name" value="UXU OPERON TRANSCRIPTIONAL REGULATOR"/>
    <property type="match status" value="1"/>
</dbReference>
<protein>
    <submittedName>
        <fullName evidence="5">GntR family transcriptional regulator</fullName>
    </submittedName>
</protein>
<dbReference type="PRINTS" id="PR00035">
    <property type="entry name" value="HTHGNTR"/>
</dbReference>
<dbReference type="Pfam" id="PF00392">
    <property type="entry name" value="GntR"/>
    <property type="match status" value="1"/>
</dbReference>
<dbReference type="PRINTS" id="PR00033">
    <property type="entry name" value="HTHASNC"/>
</dbReference>
<gene>
    <name evidence="5" type="ORF">GCM10009559_52420</name>
</gene>
<dbReference type="EMBL" id="BAAAHP010000163">
    <property type="protein sequence ID" value="GAA0895714.1"/>
    <property type="molecule type" value="Genomic_DNA"/>
</dbReference>
<dbReference type="SUPFAM" id="SSF48008">
    <property type="entry name" value="GntR ligand-binding domain-like"/>
    <property type="match status" value="1"/>
</dbReference>
<dbReference type="PROSITE" id="PS50949">
    <property type="entry name" value="HTH_GNTR"/>
    <property type="match status" value="1"/>
</dbReference>
<keyword evidence="1" id="KW-0805">Transcription regulation</keyword>
<dbReference type="InterPro" id="IPR000485">
    <property type="entry name" value="AsnC-type_HTH_dom"/>
</dbReference>
<evidence type="ECO:0000259" key="4">
    <source>
        <dbReference type="PROSITE" id="PS50949"/>
    </source>
</evidence>
<dbReference type="Proteomes" id="UP001499967">
    <property type="component" value="Unassembled WGS sequence"/>
</dbReference>
<dbReference type="InterPro" id="IPR008920">
    <property type="entry name" value="TF_FadR/GntR_C"/>
</dbReference>
<organism evidence="5 6">
    <name type="scientific">Pseudonocardia zijingensis</name>
    <dbReference type="NCBI Taxonomy" id="153376"/>
    <lineage>
        <taxon>Bacteria</taxon>
        <taxon>Bacillati</taxon>
        <taxon>Actinomycetota</taxon>
        <taxon>Actinomycetes</taxon>
        <taxon>Pseudonocardiales</taxon>
        <taxon>Pseudonocardiaceae</taxon>
        <taxon>Pseudonocardia</taxon>
    </lineage>
</organism>
<dbReference type="Pfam" id="PF07729">
    <property type="entry name" value="FCD"/>
    <property type="match status" value="1"/>
</dbReference>
<comment type="caution">
    <text evidence="5">The sequence shown here is derived from an EMBL/GenBank/DDBJ whole genome shotgun (WGS) entry which is preliminary data.</text>
</comment>
<evidence type="ECO:0000313" key="6">
    <source>
        <dbReference type="Proteomes" id="UP001499967"/>
    </source>
</evidence>
<accession>A0ABP3YNP0</accession>
<dbReference type="PANTHER" id="PTHR43537">
    <property type="entry name" value="TRANSCRIPTIONAL REGULATOR, GNTR FAMILY"/>
    <property type="match status" value="1"/>
</dbReference>
<evidence type="ECO:0000256" key="2">
    <source>
        <dbReference type="ARBA" id="ARBA00023125"/>
    </source>
</evidence>
<dbReference type="InterPro" id="IPR011711">
    <property type="entry name" value="GntR_C"/>
</dbReference>
<dbReference type="InterPro" id="IPR036388">
    <property type="entry name" value="WH-like_DNA-bd_sf"/>
</dbReference>
<keyword evidence="6" id="KW-1185">Reference proteome</keyword>
<sequence>MMETVDVRELLSADPFDTRTGRTLLREAVYERVLRHIVDGTLPPETKVRDADIAEALGVSRTPVREALKRLEDEGFVVAAANRWTKVAGVDPRTADDLYPIVWALERLAATMSPPWTAEQVDGLREANDRLAVAIDAEDAVGARDADNDFHRRIVEASGNAEIAAITGQLKVRLHRIEVAYFGGQLAGRQSVSEHEQVIQAFAAGDQERAGLAVEQNWRGSLERLHARLEDEGN</sequence>
<name>A0ABP3YNP0_9PSEU</name>